<comment type="caution">
    <text evidence="1">The sequence shown here is derived from an EMBL/GenBank/DDBJ whole genome shotgun (WGS) entry which is preliminary data.</text>
</comment>
<dbReference type="SUPFAM" id="SSF51556">
    <property type="entry name" value="Metallo-dependent hydrolases"/>
    <property type="match status" value="1"/>
</dbReference>
<dbReference type="CDD" id="cd01310">
    <property type="entry name" value="TatD_DNAse"/>
    <property type="match status" value="1"/>
</dbReference>
<dbReference type="PANTHER" id="PTHR46124:SF3">
    <property type="entry name" value="HYDROLASE"/>
    <property type="match status" value="1"/>
</dbReference>
<dbReference type="PANTHER" id="PTHR46124">
    <property type="entry name" value="D-AMINOACYL-TRNA DEACYLASE"/>
    <property type="match status" value="1"/>
</dbReference>
<dbReference type="PIRSF" id="PIRSF005902">
    <property type="entry name" value="DNase_TatD"/>
    <property type="match status" value="1"/>
</dbReference>
<organism evidence="1 2">
    <name type="scientific">Thiomicrorhabdus marina</name>
    <dbReference type="NCBI Taxonomy" id="2818442"/>
    <lineage>
        <taxon>Bacteria</taxon>
        <taxon>Pseudomonadati</taxon>
        <taxon>Pseudomonadota</taxon>
        <taxon>Gammaproteobacteria</taxon>
        <taxon>Thiotrichales</taxon>
        <taxon>Piscirickettsiaceae</taxon>
        <taxon>Thiomicrorhabdus</taxon>
    </lineage>
</organism>
<dbReference type="InterPro" id="IPR001130">
    <property type="entry name" value="TatD-like"/>
</dbReference>
<keyword evidence="2" id="KW-1185">Reference proteome</keyword>
<gene>
    <name evidence="1" type="ORF">J3998_07945</name>
</gene>
<evidence type="ECO:0000313" key="1">
    <source>
        <dbReference type="EMBL" id="MBO1927508.1"/>
    </source>
</evidence>
<dbReference type="Proteomes" id="UP000664835">
    <property type="component" value="Unassembled WGS sequence"/>
</dbReference>
<dbReference type="GO" id="GO:0016787">
    <property type="term" value="F:hydrolase activity"/>
    <property type="evidence" value="ECO:0007669"/>
    <property type="project" value="UniProtKB-KW"/>
</dbReference>
<dbReference type="Pfam" id="PF01026">
    <property type="entry name" value="TatD_DNase"/>
    <property type="match status" value="1"/>
</dbReference>
<protein>
    <submittedName>
        <fullName evidence="1">TatD family hydrolase</fullName>
    </submittedName>
</protein>
<proteinExistence type="predicted"/>
<sequence length="243" mass="27412">MLFDTHAHLIEASQQELDSIDYPILNVTADSSQWYRAITIQKQNPFLLPALGIHPWFVSQESYADIDVLENFIERESIFAVGEIGLDFQKQFVKNKLLQLDIFECQLQLAERHQLPVSIHVIKAHSELLTLLKQYSVGGVIHGLGASLPLVEQYLGLGFKIGVNGVACRSNANRYHAMLNNFSLAHFVLETDYPNIYLPNRAQSSLSDIRHIAEMVAQIKNITAAEVIQQTSYNARSVFGFKD</sequence>
<reference evidence="1 2" key="1">
    <citation type="submission" date="2021-03" db="EMBL/GenBank/DDBJ databases">
        <title>Thiomicrorhabdus sp.nov.,novel sulfur-oxidizing bacteria isolated from coastal sediment.</title>
        <authorList>
            <person name="Liu X."/>
        </authorList>
    </citation>
    <scope>NUCLEOTIDE SEQUENCE [LARGE SCALE GENOMIC DNA]</scope>
    <source>
        <strain evidence="1 2">6S2-11</strain>
    </source>
</reference>
<dbReference type="InterPro" id="IPR032466">
    <property type="entry name" value="Metal_Hydrolase"/>
</dbReference>
<dbReference type="RefSeq" id="WP_208149709.1">
    <property type="nucleotide sequence ID" value="NZ_JAGETV010000012.1"/>
</dbReference>
<dbReference type="Gene3D" id="3.20.20.140">
    <property type="entry name" value="Metal-dependent hydrolases"/>
    <property type="match status" value="1"/>
</dbReference>
<dbReference type="EMBL" id="JAGETV010000012">
    <property type="protein sequence ID" value="MBO1927508.1"/>
    <property type="molecule type" value="Genomic_DNA"/>
</dbReference>
<accession>A0ABS3Q595</accession>
<keyword evidence="1" id="KW-0378">Hydrolase</keyword>
<evidence type="ECO:0000313" key="2">
    <source>
        <dbReference type="Proteomes" id="UP000664835"/>
    </source>
</evidence>
<name>A0ABS3Q595_9GAMM</name>